<name>A0A6J6AZF5_9ZZZZ</name>
<dbReference type="EMBL" id="CAEZSK010000003">
    <property type="protein sequence ID" value="CAB4532162.1"/>
    <property type="molecule type" value="Genomic_DNA"/>
</dbReference>
<dbReference type="AlphaFoldDB" id="A0A6J6AZF5"/>
<proteinExistence type="predicted"/>
<reference evidence="1" key="1">
    <citation type="submission" date="2020-05" db="EMBL/GenBank/DDBJ databases">
        <authorList>
            <person name="Chiriac C."/>
            <person name="Salcher M."/>
            <person name="Ghai R."/>
            <person name="Kavagutti S V."/>
        </authorList>
    </citation>
    <scope>NUCLEOTIDE SEQUENCE</scope>
</reference>
<accession>A0A6J6AZF5</accession>
<sequence length="61" mass="6993">MKFTITSGNPTEEELLALKSILDRHIVQDLKPVIKRSVFALPQLRQPLPHQITFGARRKSK</sequence>
<gene>
    <name evidence="1" type="ORF">UFOPK1419_00049</name>
</gene>
<organism evidence="1">
    <name type="scientific">freshwater metagenome</name>
    <dbReference type="NCBI Taxonomy" id="449393"/>
    <lineage>
        <taxon>unclassified sequences</taxon>
        <taxon>metagenomes</taxon>
        <taxon>ecological metagenomes</taxon>
    </lineage>
</organism>
<protein>
    <submittedName>
        <fullName evidence="1">Unannotated protein</fullName>
    </submittedName>
</protein>
<evidence type="ECO:0000313" key="1">
    <source>
        <dbReference type="EMBL" id="CAB4532162.1"/>
    </source>
</evidence>